<organism evidence="1 2">
    <name type="scientific">Caerostris darwini</name>
    <dbReference type="NCBI Taxonomy" id="1538125"/>
    <lineage>
        <taxon>Eukaryota</taxon>
        <taxon>Metazoa</taxon>
        <taxon>Ecdysozoa</taxon>
        <taxon>Arthropoda</taxon>
        <taxon>Chelicerata</taxon>
        <taxon>Arachnida</taxon>
        <taxon>Araneae</taxon>
        <taxon>Araneomorphae</taxon>
        <taxon>Entelegynae</taxon>
        <taxon>Araneoidea</taxon>
        <taxon>Araneidae</taxon>
        <taxon>Caerostris</taxon>
    </lineage>
</organism>
<comment type="caution">
    <text evidence="1">The sequence shown here is derived from an EMBL/GenBank/DDBJ whole genome shotgun (WGS) entry which is preliminary data.</text>
</comment>
<dbReference type="AlphaFoldDB" id="A0AAV4UJ96"/>
<protein>
    <submittedName>
        <fullName evidence="1">Uncharacterized protein</fullName>
    </submittedName>
</protein>
<proteinExistence type="predicted"/>
<gene>
    <name evidence="1" type="ORF">CDAR_316541</name>
</gene>
<dbReference type="EMBL" id="BPLQ01011427">
    <property type="protein sequence ID" value="GIY57838.1"/>
    <property type="molecule type" value="Genomic_DNA"/>
</dbReference>
<dbReference type="Proteomes" id="UP001054837">
    <property type="component" value="Unassembled WGS sequence"/>
</dbReference>
<evidence type="ECO:0000313" key="1">
    <source>
        <dbReference type="EMBL" id="GIY57838.1"/>
    </source>
</evidence>
<accession>A0AAV4UJ96</accession>
<reference evidence="1 2" key="1">
    <citation type="submission" date="2021-06" db="EMBL/GenBank/DDBJ databases">
        <title>Caerostris darwini draft genome.</title>
        <authorList>
            <person name="Kono N."/>
            <person name="Arakawa K."/>
        </authorList>
    </citation>
    <scope>NUCLEOTIDE SEQUENCE [LARGE SCALE GENOMIC DNA]</scope>
</reference>
<keyword evidence="2" id="KW-1185">Reference proteome</keyword>
<name>A0AAV4UJ96_9ARAC</name>
<evidence type="ECO:0000313" key="2">
    <source>
        <dbReference type="Proteomes" id="UP001054837"/>
    </source>
</evidence>
<sequence length="101" mass="11507">MEGLCGAKRRVLISQNKYQETRLSTCPDGWYLSFSVSHCVRCIGHPIEEVLHLSAYDNLTFIWVALSGRRWSGTPFKGWDDSVATFSRGTMWCCKYKGLPV</sequence>